<name>A0A553MWG5_9TELE</name>
<dbReference type="InterPro" id="IPR022772">
    <property type="entry name" value="VHL_tumour_suppress_b/a_dom"/>
</dbReference>
<dbReference type="Pfam" id="PF17211">
    <property type="entry name" value="VHL_C"/>
    <property type="match status" value="1"/>
</dbReference>
<evidence type="ECO:0000256" key="11">
    <source>
        <dbReference type="ARBA" id="ARBA00023136"/>
    </source>
</evidence>
<dbReference type="Proteomes" id="UP000316079">
    <property type="component" value="Unassembled WGS sequence"/>
</dbReference>
<dbReference type="Gene3D" id="2.60.40.780">
    <property type="entry name" value="von Hippel-Lindau disease tumour suppressor, beta domain"/>
    <property type="match status" value="1"/>
</dbReference>
<dbReference type="AlphaFoldDB" id="A0A553MWG5"/>
<evidence type="ECO:0000313" key="18">
    <source>
        <dbReference type="Proteomes" id="UP000316079"/>
    </source>
</evidence>
<dbReference type="GO" id="GO:0005634">
    <property type="term" value="C:nucleus"/>
    <property type="evidence" value="ECO:0007669"/>
    <property type="project" value="UniProtKB-SubCell"/>
</dbReference>
<evidence type="ECO:0000256" key="6">
    <source>
        <dbReference type="ARBA" id="ARBA00010057"/>
    </source>
</evidence>
<gene>
    <name evidence="17" type="ORF">DNTS_023479</name>
</gene>
<dbReference type="FunFam" id="1.10.750.10:FF:000001">
    <property type="entry name" value="von Hippel-Lindau disease tumor suppressor"/>
    <property type="match status" value="1"/>
</dbReference>
<evidence type="ECO:0000256" key="14">
    <source>
        <dbReference type="ARBA" id="ARBA00072532"/>
    </source>
</evidence>
<evidence type="ECO:0000259" key="16">
    <source>
        <dbReference type="PROSITE" id="PS50225"/>
    </source>
</evidence>
<dbReference type="InterPro" id="IPR037140">
    <property type="entry name" value="VHL_beta_dom_sf"/>
</dbReference>
<dbReference type="GO" id="GO:0005886">
    <property type="term" value="C:plasma membrane"/>
    <property type="evidence" value="ECO:0007669"/>
    <property type="project" value="UniProtKB-SubCell"/>
</dbReference>
<proteinExistence type="inferred from homology"/>
<comment type="similarity">
    <text evidence="6">Belongs to the VHL family.</text>
</comment>
<accession>A0A553MWG5</accession>
<comment type="caution">
    <text evidence="17">The sequence shown here is derived from an EMBL/GenBank/DDBJ whole genome shotgun (WGS) entry which is preliminary data.</text>
</comment>
<keyword evidence="8" id="KW-0963">Cytoplasm</keyword>
<dbReference type="GO" id="GO:0005783">
    <property type="term" value="C:endoplasmic reticulum"/>
    <property type="evidence" value="ECO:0007669"/>
    <property type="project" value="UniProtKB-SubCell"/>
</dbReference>
<evidence type="ECO:0000256" key="2">
    <source>
        <dbReference type="ARBA" id="ARBA00004202"/>
    </source>
</evidence>
<evidence type="ECO:0000256" key="15">
    <source>
        <dbReference type="ARBA" id="ARBA00080646"/>
    </source>
</evidence>
<reference evidence="17 18" key="1">
    <citation type="journal article" date="2019" name="Sci. Data">
        <title>Hybrid genome assembly and annotation of Danionella translucida.</title>
        <authorList>
            <person name="Kadobianskyi M."/>
            <person name="Schulze L."/>
            <person name="Schuelke M."/>
            <person name="Judkewitz B."/>
        </authorList>
    </citation>
    <scope>NUCLEOTIDE SEQUENCE [LARGE SCALE GENOMIC DNA]</scope>
    <source>
        <strain evidence="17 18">Bolton</strain>
    </source>
</reference>
<keyword evidence="9" id="KW-0833">Ubl conjugation pathway</keyword>
<evidence type="ECO:0000256" key="4">
    <source>
        <dbReference type="ARBA" id="ARBA00004496"/>
    </source>
</evidence>
<dbReference type="GO" id="GO:0010468">
    <property type="term" value="P:regulation of gene expression"/>
    <property type="evidence" value="ECO:0007669"/>
    <property type="project" value="UniProtKB-ARBA"/>
</dbReference>
<evidence type="ECO:0000256" key="12">
    <source>
        <dbReference type="ARBA" id="ARBA00023242"/>
    </source>
</evidence>
<comment type="subcellular location">
    <subcellularLocation>
        <location evidence="2">Cell membrane</location>
        <topology evidence="2">Peripheral membrane protein</topology>
    </subcellularLocation>
    <subcellularLocation>
        <location evidence="4">Cytoplasm</location>
    </subcellularLocation>
    <subcellularLocation>
        <location evidence="3">Endoplasmic reticulum</location>
    </subcellularLocation>
    <subcellularLocation>
        <location evidence="1">Nucleus</location>
    </subcellularLocation>
</comment>
<evidence type="ECO:0000313" key="17">
    <source>
        <dbReference type="EMBL" id="TRY57526.1"/>
    </source>
</evidence>
<organism evidence="17 18">
    <name type="scientific">Danionella cerebrum</name>
    <dbReference type="NCBI Taxonomy" id="2873325"/>
    <lineage>
        <taxon>Eukaryota</taxon>
        <taxon>Metazoa</taxon>
        <taxon>Chordata</taxon>
        <taxon>Craniata</taxon>
        <taxon>Vertebrata</taxon>
        <taxon>Euteleostomi</taxon>
        <taxon>Actinopterygii</taxon>
        <taxon>Neopterygii</taxon>
        <taxon>Teleostei</taxon>
        <taxon>Ostariophysi</taxon>
        <taxon>Cypriniformes</taxon>
        <taxon>Danionidae</taxon>
        <taxon>Danioninae</taxon>
        <taxon>Danionella</taxon>
    </lineage>
</organism>
<dbReference type="OrthoDB" id="413400at2759"/>
<dbReference type="InterPro" id="IPR001496">
    <property type="entry name" value="SOCS_box"/>
</dbReference>
<dbReference type="InterPro" id="IPR036208">
    <property type="entry name" value="VHL_sf"/>
</dbReference>
<comment type="pathway">
    <text evidence="5">Protein modification; protein ubiquitination.</text>
</comment>
<evidence type="ECO:0000256" key="8">
    <source>
        <dbReference type="ARBA" id="ARBA00022490"/>
    </source>
</evidence>
<keyword evidence="11" id="KW-0472">Membrane</keyword>
<dbReference type="FunFam" id="2.60.40.780:FF:000001">
    <property type="entry name" value="von Hippel-Lindau disease tumor suppressor"/>
    <property type="match status" value="1"/>
</dbReference>
<evidence type="ECO:0000256" key="3">
    <source>
        <dbReference type="ARBA" id="ARBA00004240"/>
    </source>
</evidence>
<dbReference type="InterPro" id="IPR024053">
    <property type="entry name" value="VHL_beta_dom"/>
</dbReference>
<keyword evidence="7" id="KW-1003">Cell membrane</keyword>
<feature type="domain" description="SOCS box" evidence="16">
    <location>
        <begin position="98"/>
        <end position="139"/>
    </location>
</feature>
<keyword evidence="18" id="KW-1185">Reference proteome</keyword>
<dbReference type="InterPro" id="IPR037139">
    <property type="entry name" value="VHL_alpha_dom_sf"/>
</dbReference>
<comment type="function">
    <text evidence="13">Involved in the ubiquitination and subsequent proteasomal degradation via the von Hippel-Lindau ubiquitination complex. Seems to act as a target recruitment subunit in the E3 ubiquitin ligase complex and recruits hydroxylated hypoxia-inducible factor (HIF) under normoxic conditions. Involved in transcriptional repression through interaction with HIF1A, HIF1AN and histone deacetylases. Ubiquitinates, in an oxygen-responsive manner, ADRB2. Acts as a negative regulator of mTORC1 by promoting ubiquitination and degradation of RPTOR.</text>
</comment>
<dbReference type="STRING" id="623744.A0A553MWG5"/>
<evidence type="ECO:0000256" key="7">
    <source>
        <dbReference type="ARBA" id="ARBA00022475"/>
    </source>
</evidence>
<dbReference type="UniPathway" id="UPA00143"/>
<dbReference type="CDD" id="cd05468">
    <property type="entry name" value="pVHL"/>
    <property type="match status" value="1"/>
</dbReference>
<dbReference type="PROSITE" id="PS50225">
    <property type="entry name" value="SOCS"/>
    <property type="match status" value="1"/>
</dbReference>
<evidence type="ECO:0000256" key="5">
    <source>
        <dbReference type="ARBA" id="ARBA00004906"/>
    </source>
</evidence>
<keyword evidence="10" id="KW-0256">Endoplasmic reticulum</keyword>
<dbReference type="Pfam" id="PF01847">
    <property type="entry name" value="VHL"/>
    <property type="match status" value="1"/>
</dbReference>
<dbReference type="SUPFAM" id="SSF49468">
    <property type="entry name" value="VHL"/>
    <property type="match status" value="1"/>
</dbReference>
<dbReference type="InterPro" id="IPR024048">
    <property type="entry name" value="VHL_alpha_dom"/>
</dbReference>
<sequence>MAEQEALAPLKSLNSNDPTYMSFVNKSGRTAEAWWLNFSGSPVSYGDIQPGQAMQMNTFQTHPWMFRASDGAKLLVNLGEVYFPTPAQFEDSGYPRFQPVYVTAPVYTLQECCFRLIRSCVRKQDISKLEIPAALRKDLMRTPSLRRDIQILSIKRSIKDSD</sequence>
<protein>
    <recommendedName>
        <fullName evidence="14">von Hippel-Lindau disease tumor suppressor</fullName>
    </recommendedName>
    <alternativeName>
        <fullName evidence="15">pVHL</fullName>
    </alternativeName>
</protein>
<dbReference type="GO" id="GO:0016567">
    <property type="term" value="P:protein ubiquitination"/>
    <property type="evidence" value="ECO:0007669"/>
    <property type="project" value="UniProtKB-UniPathway"/>
</dbReference>
<evidence type="ECO:0000256" key="9">
    <source>
        <dbReference type="ARBA" id="ARBA00022786"/>
    </source>
</evidence>
<keyword evidence="12" id="KW-0539">Nucleus</keyword>
<dbReference type="EMBL" id="SRMA01027233">
    <property type="protein sequence ID" value="TRY57526.1"/>
    <property type="molecule type" value="Genomic_DNA"/>
</dbReference>
<evidence type="ECO:0000256" key="10">
    <source>
        <dbReference type="ARBA" id="ARBA00022824"/>
    </source>
</evidence>
<evidence type="ECO:0000256" key="1">
    <source>
        <dbReference type="ARBA" id="ARBA00004123"/>
    </source>
</evidence>
<dbReference type="Gene3D" id="1.10.750.10">
    <property type="entry name" value="von Hippel-Lindau disease tumour suppressor, alpha domain"/>
    <property type="match status" value="1"/>
</dbReference>
<evidence type="ECO:0000256" key="13">
    <source>
        <dbReference type="ARBA" id="ARBA00059036"/>
    </source>
</evidence>
<dbReference type="GO" id="GO:0001666">
    <property type="term" value="P:response to hypoxia"/>
    <property type="evidence" value="ECO:0007669"/>
    <property type="project" value="UniProtKB-ARBA"/>
</dbReference>